<organism evidence="2 3">
    <name type="scientific">Gordonia phthalatica</name>
    <dbReference type="NCBI Taxonomy" id="1136941"/>
    <lineage>
        <taxon>Bacteria</taxon>
        <taxon>Bacillati</taxon>
        <taxon>Actinomycetota</taxon>
        <taxon>Actinomycetes</taxon>
        <taxon>Mycobacteriales</taxon>
        <taxon>Gordoniaceae</taxon>
        <taxon>Gordonia</taxon>
    </lineage>
</organism>
<dbReference type="InterPro" id="IPR037523">
    <property type="entry name" value="VOC_core"/>
</dbReference>
<reference evidence="3" key="1">
    <citation type="submission" date="2015-06" db="EMBL/GenBank/DDBJ databases">
        <title>Complete genome sequence and metabolic analysis of phthalate degradation pathway in Gordonia sp. QH-11.</title>
        <authorList>
            <person name="Jin D."/>
            <person name="Kong X."/>
            <person name="Bai Z."/>
        </authorList>
    </citation>
    <scope>NUCLEOTIDE SEQUENCE [LARGE SCALE GENOMIC DNA]</scope>
    <source>
        <strain evidence="3">QH-11</strain>
    </source>
</reference>
<accession>A0A0N7FUK0</accession>
<keyword evidence="3" id="KW-1185">Reference proteome</keyword>
<dbReference type="Gene3D" id="3.30.720.110">
    <property type="match status" value="1"/>
</dbReference>
<dbReference type="Proteomes" id="UP000063789">
    <property type="component" value="Chromosome"/>
</dbReference>
<dbReference type="InterPro" id="IPR004360">
    <property type="entry name" value="Glyas_Fos-R_dOase_dom"/>
</dbReference>
<dbReference type="Gene3D" id="3.30.720.120">
    <property type="match status" value="1"/>
</dbReference>
<reference evidence="2 3" key="2">
    <citation type="journal article" date="2017" name="Int. J. Syst. Evol. Microbiol.">
        <title>Gordonia phthalatica sp. nov., a di-n-butyl phthalate-degrading bacterium isolated from activated sludge.</title>
        <authorList>
            <person name="Jin D."/>
            <person name="Kong X."/>
            <person name="Jia M."/>
            <person name="Yu X."/>
            <person name="Wang X."/>
            <person name="Zhuang X."/>
            <person name="Deng Y."/>
            <person name="Bai Z."/>
        </authorList>
    </citation>
    <scope>NUCLEOTIDE SEQUENCE [LARGE SCALE GENOMIC DNA]</scope>
    <source>
        <strain evidence="2 3">QH-11</strain>
    </source>
</reference>
<proteinExistence type="predicted"/>
<dbReference type="STRING" id="1136941.ACH46_08805"/>
<dbReference type="Pfam" id="PF00903">
    <property type="entry name" value="Glyoxalase"/>
    <property type="match status" value="1"/>
</dbReference>
<dbReference type="PANTHER" id="PTHR34109:SF1">
    <property type="entry name" value="VOC DOMAIN-CONTAINING PROTEIN"/>
    <property type="match status" value="1"/>
</dbReference>
<dbReference type="OrthoDB" id="9809391at2"/>
<dbReference type="RefSeq" id="WP_062392565.1">
    <property type="nucleotide sequence ID" value="NZ_CP011853.1"/>
</dbReference>
<dbReference type="PANTHER" id="PTHR34109">
    <property type="entry name" value="BNAUNNG04460D PROTEIN-RELATED"/>
    <property type="match status" value="1"/>
</dbReference>
<dbReference type="PROSITE" id="PS51819">
    <property type="entry name" value="VOC"/>
    <property type="match status" value="1"/>
</dbReference>
<evidence type="ECO:0000313" key="2">
    <source>
        <dbReference type="EMBL" id="ALG84575.1"/>
    </source>
</evidence>
<feature type="domain" description="VOC" evidence="1">
    <location>
        <begin position="4"/>
        <end position="131"/>
    </location>
</feature>
<dbReference type="PATRIC" id="fig|1136941.3.peg.1792"/>
<evidence type="ECO:0000259" key="1">
    <source>
        <dbReference type="PROSITE" id="PS51819"/>
    </source>
</evidence>
<sequence>MTEQLVTPAVTYRDPKTATAWLAEAFGFTVTMAIEGPPDQPAASHYEMDAPGGGRIMIGGTWSEWTRSPADVDGANTQAVHVRLAANLDEHCATARAAGAQIEAEPADQFFGDRTYRAADLEGHVWTFAVHVRDVSRAEAEEIIGIRIDSPEWE</sequence>
<dbReference type="AlphaFoldDB" id="A0A0N7FUK0"/>
<gene>
    <name evidence="2" type="ORF">ACH46_08805</name>
</gene>
<protein>
    <submittedName>
        <fullName evidence="2">Glyoxalase</fullName>
    </submittedName>
</protein>
<name>A0A0N7FUK0_9ACTN</name>
<evidence type="ECO:0000313" key="3">
    <source>
        <dbReference type="Proteomes" id="UP000063789"/>
    </source>
</evidence>
<dbReference type="InterPro" id="IPR029068">
    <property type="entry name" value="Glyas_Bleomycin-R_OHBP_Dase"/>
</dbReference>
<dbReference type="KEGG" id="goq:ACH46_08805"/>
<dbReference type="EMBL" id="CP011853">
    <property type="protein sequence ID" value="ALG84575.1"/>
    <property type="molecule type" value="Genomic_DNA"/>
</dbReference>
<dbReference type="SUPFAM" id="SSF54593">
    <property type="entry name" value="Glyoxalase/Bleomycin resistance protein/Dihydroxybiphenyl dioxygenase"/>
    <property type="match status" value="1"/>
</dbReference>